<dbReference type="GO" id="GO:0007059">
    <property type="term" value="P:chromosome segregation"/>
    <property type="evidence" value="ECO:0007669"/>
    <property type="project" value="TreeGrafter"/>
</dbReference>
<dbReference type="Gene3D" id="3.90.1530.30">
    <property type="match status" value="1"/>
</dbReference>
<dbReference type="SMART" id="SM00470">
    <property type="entry name" value="ParB"/>
    <property type="match status" value="1"/>
</dbReference>
<reference evidence="3 4" key="1">
    <citation type="submission" date="2017-03" db="EMBL/GenBank/DDBJ databases">
        <authorList>
            <person name="Afonso C.L."/>
            <person name="Miller P.J."/>
            <person name="Scott M.A."/>
            <person name="Spackman E."/>
            <person name="Goraichik I."/>
            <person name="Dimitrov K.M."/>
            <person name="Suarez D.L."/>
            <person name="Swayne D.E."/>
        </authorList>
    </citation>
    <scope>NUCLEOTIDE SEQUENCE [LARGE SCALE GENOMIC DNA]</scope>
    <source>
        <strain evidence="3 4">CECT 7639</strain>
    </source>
</reference>
<dbReference type="InterPro" id="IPR003115">
    <property type="entry name" value="ParB_N"/>
</dbReference>
<dbReference type="InterPro" id="IPR036086">
    <property type="entry name" value="ParB/Sulfiredoxin_sf"/>
</dbReference>
<feature type="region of interest" description="Disordered" evidence="1">
    <location>
        <begin position="1"/>
        <end position="25"/>
    </location>
</feature>
<evidence type="ECO:0000256" key="1">
    <source>
        <dbReference type="SAM" id="MobiDB-lite"/>
    </source>
</evidence>
<dbReference type="PANTHER" id="PTHR33375">
    <property type="entry name" value="CHROMOSOME-PARTITIONING PROTEIN PARB-RELATED"/>
    <property type="match status" value="1"/>
</dbReference>
<dbReference type="Pfam" id="PF02195">
    <property type="entry name" value="ParB_N"/>
    <property type="match status" value="1"/>
</dbReference>
<dbReference type="Proteomes" id="UP000193077">
    <property type="component" value="Unassembled WGS sequence"/>
</dbReference>
<evidence type="ECO:0000313" key="4">
    <source>
        <dbReference type="Proteomes" id="UP000193077"/>
    </source>
</evidence>
<evidence type="ECO:0000313" key="3">
    <source>
        <dbReference type="EMBL" id="SLN74216.1"/>
    </source>
</evidence>
<dbReference type="AlphaFoldDB" id="A0A1Y5TZ62"/>
<keyword evidence="4" id="KW-1185">Reference proteome</keyword>
<accession>A0A1Y5TZ62</accession>
<dbReference type="GO" id="GO:0005694">
    <property type="term" value="C:chromosome"/>
    <property type="evidence" value="ECO:0007669"/>
    <property type="project" value="TreeGrafter"/>
</dbReference>
<organism evidence="3 4">
    <name type="scientific">Falsiruegeria litorea R37</name>
    <dbReference type="NCBI Taxonomy" id="1200284"/>
    <lineage>
        <taxon>Bacteria</taxon>
        <taxon>Pseudomonadati</taxon>
        <taxon>Pseudomonadota</taxon>
        <taxon>Alphaproteobacteria</taxon>
        <taxon>Rhodobacterales</taxon>
        <taxon>Roseobacteraceae</taxon>
        <taxon>Falsiruegeria</taxon>
    </lineage>
</organism>
<dbReference type="EMBL" id="FWFO01000009">
    <property type="protein sequence ID" value="SLN74216.1"/>
    <property type="molecule type" value="Genomic_DNA"/>
</dbReference>
<feature type="region of interest" description="Disordered" evidence="1">
    <location>
        <begin position="280"/>
        <end position="311"/>
    </location>
</feature>
<sequence>MAKRKRLTPAQPGFLGTSQAAPETKAMPVGMNAPIAQVAGEASATAALAEVSQALADARSEGRMLELLDLDAIDERHLVRDRLEQNEEEMESLVESLRARGQQMPVEVVALPDAAGGRTHGLISGWRRLTALKRLYKETSDPKFAKVRAMVITPDTAQDAYVAMVEENEIRVNLSHYERARIAVRAMKEEVYPTQRAALQGLFANATRSKRSKIGTFMMLVDAFDATLWYPSAISEKLGLAMAREMVRDPGFTDALKERLKETPRDSAGAEMRIIAQALAERQPPAPAADPEPAPRPRVRSTAQNPAKGERIVTQVTAGIEMRFTPDQSRIELMGEGVTEALVELIQDAIRRA</sequence>
<feature type="domain" description="ParB-like N-terminal" evidence="2">
    <location>
        <begin position="66"/>
        <end position="169"/>
    </location>
</feature>
<proteinExistence type="predicted"/>
<name>A0A1Y5TZ62_9RHOB</name>
<dbReference type="InterPro" id="IPR050336">
    <property type="entry name" value="Chromosome_partition/occlusion"/>
</dbReference>
<dbReference type="RefSeq" id="WP_085798147.1">
    <property type="nucleotide sequence ID" value="NZ_FWFO01000009.1"/>
</dbReference>
<dbReference type="SUPFAM" id="SSF110849">
    <property type="entry name" value="ParB/Sulfiredoxin"/>
    <property type="match status" value="1"/>
</dbReference>
<protein>
    <submittedName>
        <fullName evidence="3">ParB-like nuclease domain protein</fullName>
    </submittedName>
</protein>
<dbReference type="PANTHER" id="PTHR33375:SF1">
    <property type="entry name" value="CHROMOSOME-PARTITIONING PROTEIN PARB-RELATED"/>
    <property type="match status" value="1"/>
</dbReference>
<feature type="compositionally biased region" description="Pro residues" evidence="1">
    <location>
        <begin position="284"/>
        <end position="296"/>
    </location>
</feature>
<dbReference type="CDD" id="cd16405">
    <property type="entry name" value="RepB_like_N"/>
    <property type="match status" value="1"/>
</dbReference>
<gene>
    <name evidence="3" type="ORF">TRL7639_04510</name>
</gene>
<evidence type="ECO:0000259" key="2">
    <source>
        <dbReference type="SMART" id="SM00470"/>
    </source>
</evidence>
<dbReference type="OrthoDB" id="7812516at2"/>
<dbReference type="InterPro" id="IPR037972">
    <property type="entry name" value="RepB_N"/>
</dbReference>